<evidence type="ECO:0000313" key="2">
    <source>
        <dbReference type="EMBL" id="TFK91152.1"/>
    </source>
</evidence>
<feature type="compositionally biased region" description="Basic and acidic residues" evidence="1">
    <location>
        <begin position="133"/>
        <end position="153"/>
    </location>
</feature>
<dbReference type="Proteomes" id="UP000308197">
    <property type="component" value="Unassembled WGS sequence"/>
</dbReference>
<proteinExistence type="predicted"/>
<feature type="region of interest" description="Disordered" evidence="1">
    <location>
        <begin position="121"/>
        <end position="153"/>
    </location>
</feature>
<accession>A0A5C3PP98</accession>
<keyword evidence="3" id="KW-1185">Reference proteome</keyword>
<evidence type="ECO:0000256" key="1">
    <source>
        <dbReference type="SAM" id="MobiDB-lite"/>
    </source>
</evidence>
<dbReference type="InParanoid" id="A0A5C3PP98"/>
<feature type="compositionally biased region" description="Polar residues" evidence="1">
    <location>
        <begin position="122"/>
        <end position="132"/>
    </location>
</feature>
<evidence type="ECO:0000313" key="3">
    <source>
        <dbReference type="Proteomes" id="UP000308197"/>
    </source>
</evidence>
<dbReference type="EMBL" id="ML211027">
    <property type="protein sequence ID" value="TFK91152.1"/>
    <property type="molecule type" value="Genomic_DNA"/>
</dbReference>
<name>A0A5C3PP98_9APHY</name>
<feature type="region of interest" description="Disordered" evidence="1">
    <location>
        <begin position="34"/>
        <end position="64"/>
    </location>
</feature>
<protein>
    <submittedName>
        <fullName evidence="2">Uncharacterized protein</fullName>
    </submittedName>
</protein>
<sequence length="193" mass="20954">MSVRTRTHVRPDLPRRRVFCVIGGAAITRLCDGEATPQGGNHMRRRAASNPRVPHTAEGEGLDEGGITSSCAIETCYSISKVTRRRMELGSVRRQPEIVLIRVGRASTMARVSAVRLKTAKASPSVTGSSVGTKDRREESNRHRGPEFSETPKWEGRGLPGIAGCSESILSSDCTYHCYPASISALAWPPNPK</sequence>
<reference evidence="2 3" key="1">
    <citation type="journal article" date="2019" name="Nat. Ecol. Evol.">
        <title>Megaphylogeny resolves global patterns of mushroom evolution.</title>
        <authorList>
            <person name="Varga T."/>
            <person name="Krizsan K."/>
            <person name="Foldi C."/>
            <person name="Dima B."/>
            <person name="Sanchez-Garcia M."/>
            <person name="Sanchez-Ramirez S."/>
            <person name="Szollosi G.J."/>
            <person name="Szarkandi J.G."/>
            <person name="Papp V."/>
            <person name="Albert L."/>
            <person name="Andreopoulos W."/>
            <person name="Angelini C."/>
            <person name="Antonin V."/>
            <person name="Barry K.W."/>
            <person name="Bougher N.L."/>
            <person name="Buchanan P."/>
            <person name="Buyck B."/>
            <person name="Bense V."/>
            <person name="Catcheside P."/>
            <person name="Chovatia M."/>
            <person name="Cooper J."/>
            <person name="Damon W."/>
            <person name="Desjardin D."/>
            <person name="Finy P."/>
            <person name="Geml J."/>
            <person name="Haridas S."/>
            <person name="Hughes K."/>
            <person name="Justo A."/>
            <person name="Karasinski D."/>
            <person name="Kautmanova I."/>
            <person name="Kiss B."/>
            <person name="Kocsube S."/>
            <person name="Kotiranta H."/>
            <person name="LaButti K.M."/>
            <person name="Lechner B.E."/>
            <person name="Liimatainen K."/>
            <person name="Lipzen A."/>
            <person name="Lukacs Z."/>
            <person name="Mihaltcheva S."/>
            <person name="Morgado L.N."/>
            <person name="Niskanen T."/>
            <person name="Noordeloos M.E."/>
            <person name="Ohm R.A."/>
            <person name="Ortiz-Santana B."/>
            <person name="Ovrebo C."/>
            <person name="Racz N."/>
            <person name="Riley R."/>
            <person name="Savchenko A."/>
            <person name="Shiryaev A."/>
            <person name="Soop K."/>
            <person name="Spirin V."/>
            <person name="Szebenyi C."/>
            <person name="Tomsovsky M."/>
            <person name="Tulloss R.E."/>
            <person name="Uehling J."/>
            <person name="Grigoriev I.V."/>
            <person name="Vagvolgyi C."/>
            <person name="Papp T."/>
            <person name="Martin F.M."/>
            <person name="Miettinen O."/>
            <person name="Hibbett D.S."/>
            <person name="Nagy L.G."/>
        </authorList>
    </citation>
    <scope>NUCLEOTIDE SEQUENCE [LARGE SCALE GENOMIC DNA]</scope>
    <source>
        <strain evidence="2 3">HHB13444</strain>
    </source>
</reference>
<dbReference type="AlphaFoldDB" id="A0A5C3PP98"/>
<organism evidence="2 3">
    <name type="scientific">Polyporus arcularius HHB13444</name>
    <dbReference type="NCBI Taxonomy" id="1314778"/>
    <lineage>
        <taxon>Eukaryota</taxon>
        <taxon>Fungi</taxon>
        <taxon>Dikarya</taxon>
        <taxon>Basidiomycota</taxon>
        <taxon>Agaricomycotina</taxon>
        <taxon>Agaricomycetes</taxon>
        <taxon>Polyporales</taxon>
        <taxon>Polyporaceae</taxon>
        <taxon>Polyporus</taxon>
    </lineage>
</organism>
<gene>
    <name evidence="2" type="ORF">K466DRAFT_340870</name>
</gene>